<dbReference type="AlphaFoldDB" id="A0AA39A395"/>
<gene>
    <name evidence="3" type="ORF">PVL29_007934</name>
</gene>
<dbReference type="PANTHER" id="PTHR47592">
    <property type="entry name" value="PBF68 PROTEIN"/>
    <property type="match status" value="1"/>
</dbReference>
<protein>
    <recommendedName>
        <fullName evidence="2">Retrovirus-related Pol polyprotein from transposon TNT 1-94-like beta-barrel domain-containing protein</fullName>
    </recommendedName>
</protein>
<comment type="caution">
    <text evidence="3">The sequence shown here is derived from an EMBL/GenBank/DDBJ whole genome shotgun (WGS) entry which is preliminary data.</text>
</comment>
<evidence type="ECO:0000313" key="3">
    <source>
        <dbReference type="EMBL" id="KAJ9699089.1"/>
    </source>
</evidence>
<dbReference type="InterPro" id="IPR054722">
    <property type="entry name" value="PolX-like_BBD"/>
</dbReference>
<sequence length="160" mass="17520">MGAGLGAGSRGPSPGFFTKANTGVKMRTSRDDWIVDSGASMHVCGNIRAFNYYTPMEKGKNGAVLVGDSTPLPVVGKGQVILKLTSSNILILNDVFYVPNIGRNLISVYLLGKAGIRVLFDFDKTFLIKNNIFMGKGYCYEGVYILECREVFTRNIPRLI</sequence>
<proteinExistence type="predicted"/>
<keyword evidence="4" id="KW-1185">Reference proteome</keyword>
<feature type="region of interest" description="Disordered" evidence="1">
    <location>
        <begin position="1"/>
        <end position="20"/>
    </location>
</feature>
<reference evidence="3 4" key="1">
    <citation type="journal article" date="2023" name="BMC Biotechnol.">
        <title>Vitis rotundifolia cv Carlos genome sequencing.</title>
        <authorList>
            <person name="Huff M."/>
            <person name="Hulse-Kemp A."/>
            <person name="Scheffler B."/>
            <person name="Youngblood R."/>
            <person name="Simpson S."/>
            <person name="Babiker E."/>
            <person name="Staton M."/>
        </authorList>
    </citation>
    <scope>NUCLEOTIDE SEQUENCE [LARGE SCALE GENOMIC DNA]</scope>
    <source>
        <tissue evidence="3">Leaf</tissue>
    </source>
</reference>
<dbReference type="Proteomes" id="UP001168098">
    <property type="component" value="Unassembled WGS sequence"/>
</dbReference>
<dbReference type="Pfam" id="PF22936">
    <property type="entry name" value="Pol_BBD"/>
    <property type="match status" value="1"/>
</dbReference>
<feature type="domain" description="Retrovirus-related Pol polyprotein from transposon TNT 1-94-like beta-barrel" evidence="2">
    <location>
        <begin position="33"/>
        <end position="115"/>
    </location>
</feature>
<evidence type="ECO:0000256" key="1">
    <source>
        <dbReference type="SAM" id="MobiDB-lite"/>
    </source>
</evidence>
<dbReference type="EMBL" id="JARBHA010000006">
    <property type="protein sequence ID" value="KAJ9699089.1"/>
    <property type="molecule type" value="Genomic_DNA"/>
</dbReference>
<dbReference type="PANTHER" id="PTHR47592:SF27">
    <property type="entry name" value="OS08G0421700 PROTEIN"/>
    <property type="match status" value="1"/>
</dbReference>
<evidence type="ECO:0000313" key="4">
    <source>
        <dbReference type="Proteomes" id="UP001168098"/>
    </source>
</evidence>
<accession>A0AA39A395</accession>
<name>A0AA39A395_VITRO</name>
<organism evidence="3 4">
    <name type="scientific">Vitis rotundifolia</name>
    <name type="common">Muscadine grape</name>
    <dbReference type="NCBI Taxonomy" id="103349"/>
    <lineage>
        <taxon>Eukaryota</taxon>
        <taxon>Viridiplantae</taxon>
        <taxon>Streptophyta</taxon>
        <taxon>Embryophyta</taxon>
        <taxon>Tracheophyta</taxon>
        <taxon>Spermatophyta</taxon>
        <taxon>Magnoliopsida</taxon>
        <taxon>eudicotyledons</taxon>
        <taxon>Gunneridae</taxon>
        <taxon>Pentapetalae</taxon>
        <taxon>rosids</taxon>
        <taxon>Vitales</taxon>
        <taxon>Vitaceae</taxon>
        <taxon>Viteae</taxon>
        <taxon>Vitis</taxon>
    </lineage>
</organism>
<evidence type="ECO:0000259" key="2">
    <source>
        <dbReference type="Pfam" id="PF22936"/>
    </source>
</evidence>